<feature type="compositionally biased region" description="Basic and acidic residues" evidence="1">
    <location>
        <begin position="21"/>
        <end position="32"/>
    </location>
</feature>
<accession>W2M9N9</accession>
<organism evidence="2">
    <name type="scientific">Phytophthora nicotianae</name>
    <name type="common">Potato buckeye rot agent</name>
    <name type="synonym">Phytophthora parasitica</name>
    <dbReference type="NCBI Taxonomy" id="4792"/>
    <lineage>
        <taxon>Eukaryota</taxon>
        <taxon>Sar</taxon>
        <taxon>Stramenopiles</taxon>
        <taxon>Oomycota</taxon>
        <taxon>Peronosporomycetes</taxon>
        <taxon>Peronosporales</taxon>
        <taxon>Peronosporaceae</taxon>
        <taxon>Phytophthora</taxon>
    </lineage>
</organism>
<dbReference type="VEuPathDB" id="FungiDB:PPTG_05764"/>
<feature type="region of interest" description="Disordered" evidence="1">
    <location>
        <begin position="21"/>
        <end position="45"/>
    </location>
</feature>
<proteinExistence type="predicted"/>
<evidence type="ECO:0000256" key="1">
    <source>
        <dbReference type="SAM" id="MobiDB-lite"/>
    </source>
</evidence>
<dbReference type="EMBL" id="KI696147">
    <property type="protein sequence ID" value="ETM33071.1"/>
    <property type="molecule type" value="Genomic_DNA"/>
</dbReference>
<feature type="non-terminal residue" evidence="2">
    <location>
        <position position="1"/>
    </location>
</feature>
<sequence length="45" mass="4975">YQINSADKSVSSPSIVERAKEAMHGMKEKLTGDKSSPTRRHSMTP</sequence>
<protein>
    <submittedName>
        <fullName evidence="2">Uncharacterized protein</fullName>
    </submittedName>
</protein>
<gene>
    <name evidence="2" type="ORF">L914_19654</name>
</gene>
<name>W2M9N9_PHYNI</name>
<reference evidence="2" key="1">
    <citation type="submission" date="2013-11" db="EMBL/GenBank/DDBJ databases">
        <title>The Genome Sequence of Phytophthora parasitica IAC_01/95.</title>
        <authorList>
            <consortium name="The Broad Institute Genomics Platform"/>
            <person name="Russ C."/>
            <person name="Tyler B."/>
            <person name="Panabieres F."/>
            <person name="Shan W."/>
            <person name="Tripathy S."/>
            <person name="Grunwald N."/>
            <person name="Machado M."/>
            <person name="Johnson C.S."/>
            <person name="Arredondo F."/>
            <person name="Hong C."/>
            <person name="Coffey M."/>
            <person name="Young S.K."/>
            <person name="Zeng Q."/>
            <person name="Gargeya S."/>
            <person name="Fitzgerald M."/>
            <person name="Abouelleil A."/>
            <person name="Alvarado L."/>
            <person name="Chapman S.B."/>
            <person name="Gainer-Dewar J."/>
            <person name="Goldberg J."/>
            <person name="Griggs A."/>
            <person name="Gujja S."/>
            <person name="Hansen M."/>
            <person name="Howarth C."/>
            <person name="Imamovic A."/>
            <person name="Ireland A."/>
            <person name="Larimer J."/>
            <person name="McCowan C."/>
            <person name="Murphy C."/>
            <person name="Pearson M."/>
            <person name="Poon T.W."/>
            <person name="Priest M."/>
            <person name="Roberts A."/>
            <person name="Saif S."/>
            <person name="Shea T."/>
            <person name="Sykes S."/>
            <person name="Wortman J."/>
            <person name="Nusbaum C."/>
            <person name="Birren B."/>
        </authorList>
    </citation>
    <scope>NUCLEOTIDE SEQUENCE [LARGE SCALE GENOMIC DNA]</scope>
    <source>
        <strain evidence="2">IAC_01/95</strain>
    </source>
</reference>
<evidence type="ECO:0000313" key="2">
    <source>
        <dbReference type="EMBL" id="ETM33071.1"/>
    </source>
</evidence>
<dbReference type="Proteomes" id="UP000054532">
    <property type="component" value="Unassembled WGS sequence"/>
</dbReference>
<dbReference type="AlphaFoldDB" id="W2M9N9"/>